<feature type="region of interest" description="Disordered" evidence="1">
    <location>
        <begin position="807"/>
        <end position="857"/>
    </location>
</feature>
<protein>
    <submittedName>
        <fullName evidence="2">Uncharacterized protein</fullName>
    </submittedName>
</protein>
<evidence type="ECO:0000313" key="2">
    <source>
        <dbReference type="EMBL" id="GIM05197.1"/>
    </source>
</evidence>
<feature type="compositionally biased region" description="Low complexity" evidence="1">
    <location>
        <begin position="583"/>
        <end position="617"/>
    </location>
</feature>
<dbReference type="Proteomes" id="UP000722791">
    <property type="component" value="Unassembled WGS sequence"/>
</dbReference>
<feature type="compositionally biased region" description="Low complexity" evidence="1">
    <location>
        <begin position="270"/>
        <end position="280"/>
    </location>
</feature>
<feature type="region of interest" description="Disordered" evidence="1">
    <location>
        <begin position="546"/>
        <end position="642"/>
    </location>
</feature>
<dbReference type="CDD" id="cd00838">
    <property type="entry name" value="MPP_superfamily"/>
    <property type="match status" value="1"/>
</dbReference>
<dbReference type="InterPro" id="IPR052963">
    <property type="entry name" value="Pantetheine_PDE"/>
</dbReference>
<gene>
    <name evidence="2" type="ORF">Vretimale_9639</name>
</gene>
<reference evidence="2" key="1">
    <citation type="journal article" date="2021" name="Proc. Natl. Acad. Sci. U.S.A.">
        <title>Three genomes in the algal genus Volvox reveal the fate of a haploid sex-determining region after a transition to homothallism.</title>
        <authorList>
            <person name="Yamamoto K."/>
            <person name="Hamaji T."/>
            <person name="Kawai-Toyooka H."/>
            <person name="Matsuzaki R."/>
            <person name="Takahashi F."/>
            <person name="Nishimura Y."/>
            <person name="Kawachi M."/>
            <person name="Noguchi H."/>
            <person name="Minakuchi Y."/>
            <person name="Umen J.G."/>
            <person name="Toyoda A."/>
            <person name="Nozaki H."/>
        </authorList>
    </citation>
    <scope>NUCLEOTIDE SEQUENCE</scope>
    <source>
        <strain evidence="2">NIES-3785</strain>
    </source>
</reference>
<feature type="compositionally biased region" description="Low complexity" evidence="1">
    <location>
        <begin position="812"/>
        <end position="824"/>
    </location>
</feature>
<dbReference type="PANTHER" id="PTHR36492:SF2">
    <property type="entry name" value="[ACYL-CARRIER-PROTEIN] PHOSPHODIESTERASE PPTH"/>
    <property type="match status" value="1"/>
</dbReference>
<feature type="compositionally biased region" description="Polar residues" evidence="1">
    <location>
        <begin position="566"/>
        <end position="580"/>
    </location>
</feature>
<feature type="region of interest" description="Disordered" evidence="1">
    <location>
        <begin position="358"/>
        <end position="438"/>
    </location>
</feature>
<feature type="compositionally biased region" description="Low complexity" evidence="1">
    <location>
        <begin position="358"/>
        <end position="390"/>
    </location>
</feature>
<dbReference type="Pfam" id="PF00149">
    <property type="entry name" value="Metallophos"/>
    <property type="match status" value="1"/>
</dbReference>
<feature type="compositionally biased region" description="Low complexity" evidence="1">
    <location>
        <begin position="406"/>
        <end position="423"/>
    </location>
</feature>
<evidence type="ECO:0000256" key="1">
    <source>
        <dbReference type="SAM" id="MobiDB-lite"/>
    </source>
</evidence>
<dbReference type="AlphaFoldDB" id="A0A8J4GDZ4"/>
<accession>A0A8J4GDZ4</accession>
<evidence type="ECO:0000313" key="3">
    <source>
        <dbReference type="Proteomes" id="UP000722791"/>
    </source>
</evidence>
<feature type="region of interest" description="Disordered" evidence="1">
    <location>
        <begin position="132"/>
        <end position="165"/>
    </location>
</feature>
<dbReference type="PANTHER" id="PTHR36492">
    <property type="match status" value="1"/>
</dbReference>
<dbReference type="InterPro" id="IPR004843">
    <property type="entry name" value="Calcineurin-like_PHP"/>
</dbReference>
<comment type="caution">
    <text evidence="2">The sequence shown here is derived from an EMBL/GenBank/DDBJ whole genome shotgun (WGS) entry which is preliminary data.</text>
</comment>
<feature type="region of interest" description="Disordered" evidence="1">
    <location>
        <begin position="258"/>
        <end position="303"/>
    </location>
</feature>
<feature type="compositionally biased region" description="Basic and acidic residues" evidence="1">
    <location>
        <begin position="424"/>
        <end position="433"/>
    </location>
</feature>
<dbReference type="SUPFAM" id="SSF56300">
    <property type="entry name" value="Metallo-dependent phosphatases"/>
    <property type="match status" value="2"/>
</dbReference>
<dbReference type="OrthoDB" id="550558at2759"/>
<sequence>MLGRSGARRLGATQVTTRANIIGVLARRVLNRVLTVTKCEAAAGASCLLKGTLRVFAVSDLHTHHRENLNWVRQLSTTEHQHDVLIVAGDISDDLEDVRITLSTLRQRFAVVFFCPGNHELWVSGRQRRHTDGFPEVPSAAAGAQELQPTEKQAGPNRGGCGAQHPQQRMVHDSLEKLAMVMTLCHELGVHVMPARLGRLQIVPLLAWHHKSFDREPDIPGIPKASPLTISDYARCTWPERIVSELEASRCFGSCPGRQHERQNQRHYQHQQQHEQQQQRQEGHVMRDCNTSAPDPATADTTAVPKAECMNSSGRCGGAGFGGDWVDGGHGSDAVAAWFDALNEPPYGWGYVHNNSTSSGTTTATSGATAATTATTTTTSGTATNSDSSSRTGTSCRPSDTERSVQTSQQGLLLRQQQQQPEHQQQHTQEHRPQHAVTQSPVAGMGEGAEEEVQVEGDVISFSHFLPLQELMPEKRYLTFPNLAKAVGSTYLAERVRRLRPQMHVFGHTHFAWDAVCDGIRYVQAPLAYPSERRFRLRSLVMTEAGGPKEKKRNGTSEGGGAATVATDTEASSAGTTSEEPTSKTPLPLTTTTASTSASVLISEPEAGPEAGPEACGTQVQHGGLQGSLKSSKAHAEPSGKGELHMGMQEHEGLRAPWPSSLDPGDARWLPLCIYRAQYTVRMLAPGDADRDRGWGVAGEGTAATAAAVDLAGAPSQLQQLQPVAKLLLRPAGGPSTRAGVMAAGFGAAGDEPEKVPEVEVLEWRSQWCPEQAAMWSSYYKHHSRRPQELQLAPWVAERYSRRLRRKQALGSSSATASTPSTKTSTEDAIFEGKAGGGTGMDILASGESDPEETELE</sequence>
<dbReference type="GO" id="GO:0016787">
    <property type="term" value="F:hydrolase activity"/>
    <property type="evidence" value="ECO:0007669"/>
    <property type="project" value="InterPro"/>
</dbReference>
<proteinExistence type="predicted"/>
<dbReference type="InterPro" id="IPR029052">
    <property type="entry name" value="Metallo-depent_PP-like"/>
</dbReference>
<dbReference type="Gene3D" id="3.60.21.10">
    <property type="match status" value="2"/>
</dbReference>
<organism evidence="2 3">
    <name type="scientific">Volvox reticuliferus</name>
    <dbReference type="NCBI Taxonomy" id="1737510"/>
    <lineage>
        <taxon>Eukaryota</taxon>
        <taxon>Viridiplantae</taxon>
        <taxon>Chlorophyta</taxon>
        <taxon>core chlorophytes</taxon>
        <taxon>Chlorophyceae</taxon>
        <taxon>CS clade</taxon>
        <taxon>Chlamydomonadales</taxon>
        <taxon>Volvocaceae</taxon>
        <taxon>Volvox</taxon>
    </lineage>
</organism>
<dbReference type="EMBL" id="BNCQ01000018">
    <property type="protein sequence ID" value="GIM05197.1"/>
    <property type="molecule type" value="Genomic_DNA"/>
</dbReference>
<name>A0A8J4GDZ4_9CHLO</name>
<feature type="compositionally biased region" description="Low complexity" evidence="1">
    <location>
        <begin position="291"/>
        <end position="303"/>
    </location>
</feature>